<sequence length="290" mass="30571">MSEACRRAIDLIGLGPTPRGRRLPAIALLLVSALVAPARAQAPDSVWLEDLTWTELRDQIRAGTTTVIIPVGGVEQSGPALALGKHDARARVLAEAIARRLGHTLVAPVVAYVPEGGVEPPTSHMRFPGTITVPDDAFRKTIESAAASFKLHGFKDVVLIGEHGSYQSDLGAVAEALNRRWAATPARAHFIPDYYRGATTDFSLILKQHGYSAAEIGTHAGVADTSLTMAVAPSMVRTGALKAAADLDAVNGVYGDPRRSNAAMGQLAIEAIVTRTVAAIKVAITRTSHP</sequence>
<dbReference type="Pfam" id="PF02633">
    <property type="entry name" value="Creatininase"/>
    <property type="match status" value="1"/>
</dbReference>
<evidence type="ECO:0000256" key="5">
    <source>
        <dbReference type="ARBA" id="ARBA00024029"/>
    </source>
</evidence>
<dbReference type="GO" id="GO:0009231">
    <property type="term" value="P:riboflavin biosynthetic process"/>
    <property type="evidence" value="ECO:0007669"/>
    <property type="project" value="TreeGrafter"/>
</dbReference>
<dbReference type="EMBL" id="JAMOIM010000010">
    <property type="protein sequence ID" value="MCW6509596.1"/>
    <property type="molecule type" value="Genomic_DNA"/>
</dbReference>
<keyword evidence="7" id="KW-1185">Reference proteome</keyword>
<dbReference type="InterPro" id="IPR003785">
    <property type="entry name" value="Creatininase/forma_Hydrolase"/>
</dbReference>
<keyword evidence="2" id="KW-0479">Metal-binding</keyword>
<reference evidence="6" key="1">
    <citation type="submission" date="2022-05" db="EMBL/GenBank/DDBJ databases">
        <authorList>
            <person name="Pankratov T."/>
        </authorList>
    </citation>
    <scope>NUCLEOTIDE SEQUENCE</scope>
    <source>
        <strain evidence="6">BP6-180914</strain>
    </source>
</reference>
<comment type="similarity">
    <text evidence="5">Belongs to the creatininase superfamily.</text>
</comment>
<dbReference type="SUPFAM" id="SSF102215">
    <property type="entry name" value="Creatininase"/>
    <property type="match status" value="1"/>
</dbReference>
<proteinExistence type="inferred from homology"/>
<evidence type="ECO:0000256" key="1">
    <source>
        <dbReference type="ARBA" id="ARBA00001947"/>
    </source>
</evidence>
<evidence type="ECO:0000256" key="4">
    <source>
        <dbReference type="ARBA" id="ARBA00022833"/>
    </source>
</evidence>
<evidence type="ECO:0000256" key="2">
    <source>
        <dbReference type="ARBA" id="ARBA00022723"/>
    </source>
</evidence>
<evidence type="ECO:0000256" key="3">
    <source>
        <dbReference type="ARBA" id="ARBA00022801"/>
    </source>
</evidence>
<dbReference type="PANTHER" id="PTHR35005:SF1">
    <property type="entry name" value="2-AMINO-5-FORMYLAMINO-6-RIBOSYLAMINOPYRIMIDIN-4(3H)-ONE 5'-MONOPHOSPHATE DEFORMYLASE"/>
    <property type="match status" value="1"/>
</dbReference>
<dbReference type="InterPro" id="IPR024087">
    <property type="entry name" value="Creatininase-like_sf"/>
</dbReference>
<keyword evidence="4" id="KW-0862">Zinc</keyword>
<dbReference type="GO" id="GO:0016811">
    <property type="term" value="F:hydrolase activity, acting on carbon-nitrogen (but not peptide) bonds, in linear amides"/>
    <property type="evidence" value="ECO:0007669"/>
    <property type="project" value="TreeGrafter"/>
</dbReference>
<dbReference type="GO" id="GO:0046872">
    <property type="term" value="F:metal ion binding"/>
    <property type="evidence" value="ECO:0007669"/>
    <property type="project" value="UniProtKB-KW"/>
</dbReference>
<protein>
    <submittedName>
        <fullName evidence="6">Creatininase family protein</fullName>
    </submittedName>
</protein>
<comment type="cofactor">
    <cofactor evidence="1">
        <name>Zn(2+)</name>
        <dbReference type="ChEBI" id="CHEBI:29105"/>
    </cofactor>
</comment>
<name>A0AA41YYG1_9HYPH</name>
<evidence type="ECO:0000313" key="7">
    <source>
        <dbReference type="Proteomes" id="UP001165667"/>
    </source>
</evidence>
<comment type="caution">
    <text evidence="6">The sequence shown here is derived from an EMBL/GenBank/DDBJ whole genome shotgun (WGS) entry which is preliminary data.</text>
</comment>
<dbReference type="Proteomes" id="UP001165667">
    <property type="component" value="Unassembled WGS sequence"/>
</dbReference>
<dbReference type="AlphaFoldDB" id="A0AA41YYG1"/>
<evidence type="ECO:0000313" key="6">
    <source>
        <dbReference type="EMBL" id="MCW6509596.1"/>
    </source>
</evidence>
<dbReference type="Gene3D" id="3.40.50.10310">
    <property type="entry name" value="Creatininase"/>
    <property type="match status" value="1"/>
</dbReference>
<organism evidence="6 7">
    <name type="scientific">Lichenifustis flavocetrariae</name>
    <dbReference type="NCBI Taxonomy" id="2949735"/>
    <lineage>
        <taxon>Bacteria</taxon>
        <taxon>Pseudomonadati</taxon>
        <taxon>Pseudomonadota</taxon>
        <taxon>Alphaproteobacteria</taxon>
        <taxon>Hyphomicrobiales</taxon>
        <taxon>Lichenihabitantaceae</taxon>
        <taxon>Lichenifustis</taxon>
    </lineage>
</organism>
<dbReference type="PANTHER" id="PTHR35005">
    <property type="entry name" value="3-DEHYDRO-SCYLLO-INOSOSE HYDROLASE"/>
    <property type="match status" value="1"/>
</dbReference>
<gene>
    <name evidence="6" type="ORF">M8523_16365</name>
</gene>
<keyword evidence="3" id="KW-0378">Hydrolase</keyword>
<dbReference type="RefSeq" id="WP_282585966.1">
    <property type="nucleotide sequence ID" value="NZ_JAMOIM010000010.1"/>
</dbReference>
<accession>A0AA41YYG1</accession>